<evidence type="ECO:0000313" key="1">
    <source>
        <dbReference type="EMBL" id="KAF0690475.1"/>
    </source>
</evidence>
<dbReference type="AlphaFoldDB" id="A0A485LA58"/>
<dbReference type="Gene3D" id="2.60.120.10">
    <property type="entry name" value="Jelly Rolls"/>
    <property type="match status" value="1"/>
</dbReference>
<dbReference type="InterPro" id="IPR014710">
    <property type="entry name" value="RmlC-like_jellyroll"/>
</dbReference>
<dbReference type="OrthoDB" id="421822at2759"/>
<name>A0A485LA58_9STRA</name>
<gene>
    <name evidence="2" type="primary">Aste57867_18131</name>
    <name evidence="1" type="ORF">As57867_018069</name>
    <name evidence="2" type="ORF">ASTE57867_18131</name>
</gene>
<evidence type="ECO:0000313" key="2">
    <source>
        <dbReference type="EMBL" id="VFT94869.1"/>
    </source>
</evidence>
<reference evidence="2 3" key="1">
    <citation type="submission" date="2019-03" db="EMBL/GenBank/DDBJ databases">
        <authorList>
            <person name="Gaulin E."/>
            <person name="Dumas B."/>
        </authorList>
    </citation>
    <scope>NUCLEOTIDE SEQUENCE [LARGE SCALE GENOMIC DNA]</scope>
    <source>
        <strain evidence="2">CBS 568.67</strain>
    </source>
</reference>
<protein>
    <submittedName>
        <fullName evidence="2">Aste57867_18131 protein</fullName>
    </submittedName>
</protein>
<sequence length="186" mass="21071">MFRGFRNGRIAIEPWTRGAAAVLDDIPALQSFWLRIDSPRLGQFSQEEQCPPTWEHAFRCRLLQVPSSTPSPAAPSTHPWTTNVGSTLLYEDTRVNVWDFQVAPDSRCPYHVHRFPYIFINLVHGVTQGVDATGQILPDDPPRHHAPGDVTFVDVPDANDQFPHHAFQNLSPTTPFCQYIVEFKLP</sequence>
<proteinExistence type="predicted"/>
<keyword evidence="3" id="KW-1185">Reference proteome</keyword>
<dbReference type="Proteomes" id="UP000332933">
    <property type="component" value="Unassembled WGS sequence"/>
</dbReference>
<dbReference type="EMBL" id="VJMH01006377">
    <property type="protein sequence ID" value="KAF0690475.1"/>
    <property type="molecule type" value="Genomic_DNA"/>
</dbReference>
<dbReference type="EMBL" id="CAADRA010006398">
    <property type="protein sequence ID" value="VFT94869.1"/>
    <property type="molecule type" value="Genomic_DNA"/>
</dbReference>
<accession>A0A485LA58</accession>
<organism evidence="2 3">
    <name type="scientific">Aphanomyces stellatus</name>
    <dbReference type="NCBI Taxonomy" id="120398"/>
    <lineage>
        <taxon>Eukaryota</taxon>
        <taxon>Sar</taxon>
        <taxon>Stramenopiles</taxon>
        <taxon>Oomycota</taxon>
        <taxon>Saprolegniomycetes</taxon>
        <taxon>Saprolegniales</taxon>
        <taxon>Verrucalvaceae</taxon>
        <taxon>Aphanomyces</taxon>
    </lineage>
</organism>
<reference evidence="1" key="2">
    <citation type="submission" date="2019-06" db="EMBL/GenBank/DDBJ databases">
        <title>Genomics analysis of Aphanomyces spp. identifies a new class of oomycete effector associated with host adaptation.</title>
        <authorList>
            <person name="Gaulin E."/>
        </authorList>
    </citation>
    <scope>NUCLEOTIDE SEQUENCE</scope>
    <source>
        <strain evidence="1">CBS 578.67</strain>
    </source>
</reference>
<evidence type="ECO:0000313" key="3">
    <source>
        <dbReference type="Proteomes" id="UP000332933"/>
    </source>
</evidence>